<feature type="compositionally biased region" description="Polar residues" evidence="1">
    <location>
        <begin position="110"/>
        <end position="121"/>
    </location>
</feature>
<feature type="compositionally biased region" description="Pro residues" evidence="1">
    <location>
        <begin position="233"/>
        <end position="246"/>
    </location>
</feature>
<gene>
    <name evidence="2" type="ORF">M427DRAFT_31145</name>
</gene>
<evidence type="ECO:0000313" key="3">
    <source>
        <dbReference type="Proteomes" id="UP000070544"/>
    </source>
</evidence>
<keyword evidence="3" id="KW-1185">Reference proteome</keyword>
<proteinExistence type="predicted"/>
<evidence type="ECO:0000256" key="1">
    <source>
        <dbReference type="SAM" id="MobiDB-lite"/>
    </source>
</evidence>
<feature type="region of interest" description="Disordered" evidence="1">
    <location>
        <begin position="200"/>
        <end position="220"/>
    </location>
</feature>
<protein>
    <submittedName>
        <fullName evidence="2">Uncharacterized protein</fullName>
    </submittedName>
</protein>
<feature type="region of interest" description="Disordered" evidence="1">
    <location>
        <begin position="298"/>
        <end position="373"/>
    </location>
</feature>
<feature type="region of interest" description="Disordered" evidence="1">
    <location>
        <begin position="104"/>
        <end position="132"/>
    </location>
</feature>
<organism evidence="2 3">
    <name type="scientific">Gonapodya prolifera (strain JEL478)</name>
    <name type="common">Monoblepharis prolifera</name>
    <dbReference type="NCBI Taxonomy" id="1344416"/>
    <lineage>
        <taxon>Eukaryota</taxon>
        <taxon>Fungi</taxon>
        <taxon>Fungi incertae sedis</taxon>
        <taxon>Chytridiomycota</taxon>
        <taxon>Chytridiomycota incertae sedis</taxon>
        <taxon>Monoblepharidomycetes</taxon>
        <taxon>Monoblepharidales</taxon>
        <taxon>Gonapodyaceae</taxon>
        <taxon>Gonapodya</taxon>
    </lineage>
</organism>
<dbReference type="Proteomes" id="UP000070544">
    <property type="component" value="Unassembled WGS sequence"/>
</dbReference>
<feature type="compositionally biased region" description="Polar residues" evidence="1">
    <location>
        <begin position="208"/>
        <end position="220"/>
    </location>
</feature>
<feature type="region of interest" description="Disordered" evidence="1">
    <location>
        <begin position="230"/>
        <end position="249"/>
    </location>
</feature>
<evidence type="ECO:0000313" key="2">
    <source>
        <dbReference type="EMBL" id="KXS16410.1"/>
    </source>
</evidence>
<reference evidence="2 3" key="1">
    <citation type="journal article" date="2015" name="Genome Biol. Evol.">
        <title>Phylogenomic analyses indicate that early fungi evolved digesting cell walls of algal ancestors of land plants.</title>
        <authorList>
            <person name="Chang Y."/>
            <person name="Wang S."/>
            <person name="Sekimoto S."/>
            <person name="Aerts A.L."/>
            <person name="Choi C."/>
            <person name="Clum A."/>
            <person name="LaButti K.M."/>
            <person name="Lindquist E.A."/>
            <person name="Yee Ngan C."/>
            <person name="Ohm R.A."/>
            <person name="Salamov A.A."/>
            <person name="Grigoriev I.V."/>
            <person name="Spatafora J.W."/>
            <person name="Berbee M.L."/>
        </authorList>
    </citation>
    <scope>NUCLEOTIDE SEQUENCE [LARGE SCALE GENOMIC DNA]</scope>
    <source>
        <strain evidence="2 3">JEL478</strain>
    </source>
</reference>
<sequence>MPSDHLLDVPEPALSRIKANVPRQTRAGSASVAARNQRSLDQMYSGPGRGKSQTLISSVAGFARSMVQVQGEDEERPPTKASAGDISKLEKILGVPRKVIARSASGLVDKSNTAPNPNPGSVRSRRAPAPQQMREGIQRFFSDVTLEAAAQSQAGAKQLFSSSSGEHLRAIVESHLRNSNSSDHAGAGLGLIAIDRSISEKVQRDTRTPNSRDPQPPTLQLRSASFSDAVRSPIPPQTLPTGPPAPKLKIKVPSHHLSQLMEFPGDKPAPAPIPAPAPEVPNLVVVKRFVLGASAGAYSRSPSQSEAGHGHGRGASLSSVAGPSRPGTATSASASPKSLNESMYGTPPTTPAPMSAGQDGHFVTPLAPRPKSP</sequence>
<feature type="compositionally biased region" description="Polar residues" evidence="1">
    <location>
        <begin position="22"/>
        <end position="42"/>
    </location>
</feature>
<feature type="region of interest" description="Disordered" evidence="1">
    <location>
        <begin position="21"/>
        <end position="53"/>
    </location>
</feature>
<dbReference type="AlphaFoldDB" id="A0A139AI22"/>
<feature type="compositionally biased region" description="Polar residues" evidence="1">
    <location>
        <begin position="316"/>
        <end position="343"/>
    </location>
</feature>
<dbReference type="EMBL" id="KQ965752">
    <property type="protein sequence ID" value="KXS16410.1"/>
    <property type="molecule type" value="Genomic_DNA"/>
</dbReference>
<name>A0A139AI22_GONPJ</name>
<accession>A0A139AI22</accession>